<gene>
    <name evidence="1" type="ORF">Adt_01305</name>
</gene>
<accession>A0ABD1VSH7</accession>
<sequence>MSWLEPQYRSCYLWRYNPHLIIIGQPQSFLRGLDPEDTTQVFQELHRPNLSSSRCLMIDLQVNLSYGLEHNFNLTIGPRAFRDHILFSNLKHISSNVTLSPTYSLGPRYPTSMDIATNKVTWEETSTSYIGRTFGPSLIISLKL</sequence>
<keyword evidence="2" id="KW-1185">Reference proteome</keyword>
<evidence type="ECO:0000313" key="2">
    <source>
        <dbReference type="Proteomes" id="UP001604336"/>
    </source>
</evidence>
<comment type="caution">
    <text evidence="1">The sequence shown here is derived from an EMBL/GenBank/DDBJ whole genome shotgun (WGS) entry which is preliminary data.</text>
</comment>
<dbReference type="Proteomes" id="UP001604336">
    <property type="component" value="Unassembled WGS sequence"/>
</dbReference>
<protein>
    <submittedName>
        <fullName evidence="1">Uncharacterized protein</fullName>
    </submittedName>
</protein>
<organism evidence="1 2">
    <name type="scientific">Abeliophyllum distichum</name>
    <dbReference type="NCBI Taxonomy" id="126358"/>
    <lineage>
        <taxon>Eukaryota</taxon>
        <taxon>Viridiplantae</taxon>
        <taxon>Streptophyta</taxon>
        <taxon>Embryophyta</taxon>
        <taxon>Tracheophyta</taxon>
        <taxon>Spermatophyta</taxon>
        <taxon>Magnoliopsida</taxon>
        <taxon>eudicotyledons</taxon>
        <taxon>Gunneridae</taxon>
        <taxon>Pentapetalae</taxon>
        <taxon>asterids</taxon>
        <taxon>lamiids</taxon>
        <taxon>Lamiales</taxon>
        <taxon>Oleaceae</taxon>
        <taxon>Forsythieae</taxon>
        <taxon>Abeliophyllum</taxon>
    </lineage>
</organism>
<proteinExistence type="predicted"/>
<name>A0ABD1VSH7_9LAMI</name>
<dbReference type="EMBL" id="JBFOLK010000001">
    <property type="protein sequence ID" value="KAL2540327.1"/>
    <property type="molecule type" value="Genomic_DNA"/>
</dbReference>
<dbReference type="AlphaFoldDB" id="A0ABD1VSH7"/>
<reference evidence="2" key="1">
    <citation type="submission" date="2024-07" db="EMBL/GenBank/DDBJ databases">
        <title>Two chromosome-level genome assemblies of Korean endemic species Abeliophyllum distichum and Forsythia ovata (Oleaceae).</title>
        <authorList>
            <person name="Jang H."/>
        </authorList>
    </citation>
    <scope>NUCLEOTIDE SEQUENCE [LARGE SCALE GENOMIC DNA]</scope>
</reference>
<evidence type="ECO:0000313" key="1">
    <source>
        <dbReference type="EMBL" id="KAL2540327.1"/>
    </source>
</evidence>